<name>A0A379MS98_9BACT</name>
<keyword evidence="2" id="KW-0378">Hydrolase</keyword>
<accession>A0A379MS98</accession>
<proteinExistence type="predicted"/>
<dbReference type="Gene3D" id="2.10.109.10">
    <property type="entry name" value="Umud Fragment, subunit A"/>
    <property type="match status" value="1"/>
</dbReference>
<dbReference type="GO" id="GO:0004252">
    <property type="term" value="F:serine-type endopeptidase activity"/>
    <property type="evidence" value="ECO:0007669"/>
    <property type="project" value="InterPro"/>
</dbReference>
<dbReference type="SUPFAM" id="SSF51306">
    <property type="entry name" value="LexA/Signal peptidase"/>
    <property type="match status" value="1"/>
</dbReference>
<dbReference type="GO" id="GO:0016020">
    <property type="term" value="C:membrane"/>
    <property type="evidence" value="ECO:0007669"/>
    <property type="project" value="InterPro"/>
</dbReference>
<dbReference type="InterPro" id="IPR019756">
    <property type="entry name" value="Pept_S26A_signal_pept_1_Ser-AS"/>
</dbReference>
<gene>
    <name evidence="8" type="ORF">NCTC11190_00849</name>
</gene>
<keyword evidence="1" id="KW-0645">Protease</keyword>
<dbReference type="Proteomes" id="UP000255233">
    <property type="component" value="Unassembled WGS sequence"/>
</dbReference>
<evidence type="ECO:0000313" key="9">
    <source>
        <dbReference type="Proteomes" id="UP000255233"/>
    </source>
</evidence>
<evidence type="ECO:0000259" key="7">
    <source>
        <dbReference type="Pfam" id="PF00717"/>
    </source>
</evidence>
<keyword evidence="9" id="KW-1185">Reference proteome</keyword>
<evidence type="ECO:0000256" key="5">
    <source>
        <dbReference type="ARBA" id="ARBA00023163"/>
    </source>
</evidence>
<dbReference type="GO" id="GO:0003677">
    <property type="term" value="F:DNA binding"/>
    <property type="evidence" value="ECO:0007669"/>
    <property type="project" value="UniProtKB-KW"/>
</dbReference>
<dbReference type="InterPro" id="IPR015927">
    <property type="entry name" value="Peptidase_S24_S26A/B/C"/>
</dbReference>
<evidence type="ECO:0000256" key="2">
    <source>
        <dbReference type="ARBA" id="ARBA00022801"/>
    </source>
</evidence>
<keyword evidence="4" id="KW-0238">DNA-binding</keyword>
<evidence type="ECO:0000313" key="8">
    <source>
        <dbReference type="EMBL" id="SUE33639.1"/>
    </source>
</evidence>
<dbReference type="EMBL" id="UGVL01000001">
    <property type="protein sequence ID" value="SUE33639.1"/>
    <property type="molecule type" value="Genomic_DNA"/>
</dbReference>
<dbReference type="PROSITE" id="PS00501">
    <property type="entry name" value="SPASE_I_1"/>
    <property type="match status" value="1"/>
</dbReference>
<dbReference type="PANTHER" id="PTHR40661:SF1">
    <property type="entry name" value="HTH CRO_C1-TYPE DOMAIN-CONTAINING PROTEIN"/>
    <property type="match status" value="1"/>
</dbReference>
<evidence type="ECO:0000256" key="6">
    <source>
        <dbReference type="SAM" id="MobiDB-lite"/>
    </source>
</evidence>
<dbReference type="GO" id="GO:0006508">
    <property type="term" value="P:proteolysis"/>
    <property type="evidence" value="ECO:0007669"/>
    <property type="project" value="UniProtKB-KW"/>
</dbReference>
<evidence type="ECO:0000256" key="3">
    <source>
        <dbReference type="ARBA" id="ARBA00023015"/>
    </source>
</evidence>
<dbReference type="InterPro" id="IPR036286">
    <property type="entry name" value="LexA/Signal_pep-like_sf"/>
</dbReference>
<dbReference type="Pfam" id="PF00717">
    <property type="entry name" value="Peptidase_S24"/>
    <property type="match status" value="1"/>
</dbReference>
<reference evidence="8 9" key="1">
    <citation type="submission" date="2018-06" db="EMBL/GenBank/DDBJ databases">
        <authorList>
            <consortium name="Pathogen Informatics"/>
            <person name="Doyle S."/>
        </authorList>
    </citation>
    <scope>NUCLEOTIDE SEQUENCE [LARGE SCALE GENOMIC DNA]</scope>
    <source>
        <strain evidence="8 9">NCTC11190</strain>
    </source>
</reference>
<feature type="region of interest" description="Disordered" evidence="6">
    <location>
        <begin position="41"/>
        <end position="60"/>
    </location>
</feature>
<protein>
    <submittedName>
        <fullName evidence="8">Peptidase S24-like</fullName>
    </submittedName>
</protein>
<sequence length="253" mass="28481">MVKENDHINDHIFDHKRKLPKTWSIEHTETTPISTQILTDSEVRRTKVSPHSPKPAGALYDLSPDAPSMLSDVDTSYLAGGGYVEVPVVDIEAAAGGGASNCDYMDESDNLRFPVSLLRPTKSKRLCINVAGESMEPTLFDGTQIVVRLLDRSEWGGIRSGDVYVVTNRSGETFIKRVRNKLRLQGVLVLTSDNPDQRRYRPFELSEEEIFNVWAVELMISDNIPPSDREIDDLRDQIGDLRMLIERLAAREN</sequence>
<organism evidence="8 9">
    <name type="scientific">Rikenella microfusus</name>
    <dbReference type="NCBI Taxonomy" id="28139"/>
    <lineage>
        <taxon>Bacteria</taxon>
        <taxon>Pseudomonadati</taxon>
        <taxon>Bacteroidota</taxon>
        <taxon>Bacteroidia</taxon>
        <taxon>Bacteroidales</taxon>
        <taxon>Rikenellaceae</taxon>
        <taxon>Rikenella</taxon>
    </lineage>
</organism>
<dbReference type="AlphaFoldDB" id="A0A379MS98"/>
<dbReference type="InterPro" id="IPR039418">
    <property type="entry name" value="LexA-like"/>
</dbReference>
<keyword evidence="5" id="KW-0804">Transcription</keyword>
<evidence type="ECO:0000256" key="1">
    <source>
        <dbReference type="ARBA" id="ARBA00022670"/>
    </source>
</evidence>
<dbReference type="STRING" id="880526.GCA_000427365_00598"/>
<keyword evidence="3" id="KW-0805">Transcription regulation</keyword>
<evidence type="ECO:0000256" key="4">
    <source>
        <dbReference type="ARBA" id="ARBA00023125"/>
    </source>
</evidence>
<dbReference type="CDD" id="cd06529">
    <property type="entry name" value="S24_LexA-like"/>
    <property type="match status" value="1"/>
</dbReference>
<dbReference type="PANTHER" id="PTHR40661">
    <property type="match status" value="1"/>
</dbReference>
<feature type="domain" description="Peptidase S24/S26A/S26B/S26C" evidence="7">
    <location>
        <begin position="87"/>
        <end position="207"/>
    </location>
</feature>